<evidence type="ECO:0000259" key="4">
    <source>
        <dbReference type="Pfam" id="PF01494"/>
    </source>
</evidence>
<name>A0ABS1LI74_9MICO</name>
<dbReference type="PANTHER" id="PTHR43004">
    <property type="entry name" value="TRK SYSTEM POTASSIUM UPTAKE PROTEIN"/>
    <property type="match status" value="1"/>
</dbReference>
<dbReference type="EMBL" id="JABBYC010000007">
    <property type="protein sequence ID" value="MBL0885916.1"/>
    <property type="molecule type" value="Genomic_DNA"/>
</dbReference>
<dbReference type="Gene3D" id="3.40.30.120">
    <property type="match status" value="1"/>
</dbReference>
<sequence length="540" mass="58355">MTTTGGTEHVSVLVIGAGPAGLTLAMDLGQRGVDCLVVEATEERSANPRCNTTSARSMEIFRRLGIAREVRRTGLPGDYPTSVQYRTTMLGEEIYRLDLPSSAEVEAGVGARDWPTPEPQHRISQLFLEPVLEQHALDTPGVTLRRGTRLLELRQHDDRVEAVLGADGHRWTVTCDYAVGCDGAHSTVRSALGIRYEGVEAIKKFVSTLVRSPELGRIAAKDRAWTYWTYGRRPAALIAIDGGELWLNHVAFDVDQDTEREDPARLLDEAVGGVVDHEALGTVRWTGRQLVARHYRKGRVFLAGDAAHIWIPAGGFGMNAGIQDAATLAWMLSAVHQGWAPPSLLDAYETERKPVGEQFAAAVGATARASLAGAPAAIHLDGPAGVRAREDLARRLAATEAHRYSPDGFSFGYHYAGSPLVVGGSPQPLMDMGSYPDEARAGFRLPHSWLPDGRSILDVVGPGFTLVRTDASADAAAWAVAAERLSVPLDVVDVRPERPERYRAPLLLVRPDQHVAWLGGSRDEPAVEPGAVLRAAVGRS</sequence>
<dbReference type="RefSeq" id="WP_201845763.1">
    <property type="nucleotide sequence ID" value="NZ_JABBYC010000007.1"/>
</dbReference>
<comment type="caution">
    <text evidence="5">The sequence shown here is derived from an EMBL/GenBank/DDBJ whole genome shotgun (WGS) entry which is preliminary data.</text>
</comment>
<evidence type="ECO:0000256" key="3">
    <source>
        <dbReference type="ARBA" id="ARBA00022827"/>
    </source>
</evidence>
<dbReference type="Pfam" id="PF01494">
    <property type="entry name" value="FAD_binding_3"/>
    <property type="match status" value="1"/>
</dbReference>
<feature type="domain" description="FAD-binding" evidence="4">
    <location>
        <begin position="10"/>
        <end position="360"/>
    </location>
</feature>
<dbReference type="PRINTS" id="PR00420">
    <property type="entry name" value="RNGMNOXGNASE"/>
</dbReference>
<organism evidence="5 6">
    <name type="scientific">Myceligenerans indicum</name>
    <dbReference type="NCBI Taxonomy" id="2593663"/>
    <lineage>
        <taxon>Bacteria</taxon>
        <taxon>Bacillati</taxon>
        <taxon>Actinomycetota</taxon>
        <taxon>Actinomycetes</taxon>
        <taxon>Micrococcales</taxon>
        <taxon>Promicromonosporaceae</taxon>
        <taxon>Myceligenerans</taxon>
    </lineage>
</organism>
<dbReference type="NCBIfam" id="NF004780">
    <property type="entry name" value="PRK06126.1"/>
    <property type="match status" value="1"/>
</dbReference>
<dbReference type="InterPro" id="IPR050641">
    <property type="entry name" value="RIFMO-like"/>
</dbReference>
<dbReference type="SUPFAM" id="SSF51905">
    <property type="entry name" value="FAD/NAD(P)-binding domain"/>
    <property type="match status" value="1"/>
</dbReference>
<keyword evidence="6" id="KW-1185">Reference proteome</keyword>
<dbReference type="InterPro" id="IPR036188">
    <property type="entry name" value="FAD/NAD-bd_sf"/>
</dbReference>
<accession>A0ABS1LI74</accession>
<keyword evidence="3" id="KW-0274">FAD</keyword>
<evidence type="ECO:0000256" key="2">
    <source>
        <dbReference type="ARBA" id="ARBA00022630"/>
    </source>
</evidence>
<dbReference type="Proteomes" id="UP000675409">
    <property type="component" value="Unassembled WGS sequence"/>
</dbReference>
<dbReference type="PANTHER" id="PTHR43004:SF19">
    <property type="entry name" value="BINDING MONOOXYGENASE, PUTATIVE (JCVI)-RELATED"/>
    <property type="match status" value="1"/>
</dbReference>
<proteinExistence type="predicted"/>
<comment type="cofactor">
    <cofactor evidence="1">
        <name>FAD</name>
        <dbReference type="ChEBI" id="CHEBI:57692"/>
    </cofactor>
</comment>
<dbReference type="Pfam" id="PF21274">
    <property type="entry name" value="Rng_hyd_C"/>
    <property type="match status" value="1"/>
</dbReference>
<reference evidence="5 6" key="1">
    <citation type="journal article" date="2021" name="Arch. Microbiol.">
        <title>Myceligenerans indicum sp. nov., an actinobacterium isolated from mangrove sediment of Sundarbans, India.</title>
        <authorList>
            <person name="Asha K."/>
            <person name="Bhadury P."/>
        </authorList>
    </citation>
    <scope>NUCLEOTIDE SEQUENCE [LARGE SCALE GENOMIC DNA]</scope>
    <source>
        <strain evidence="5 6">I2</strain>
    </source>
</reference>
<protein>
    <submittedName>
        <fullName evidence="5">FAD-binding protein</fullName>
    </submittedName>
</protein>
<gene>
    <name evidence="5" type="ORF">HGK34_06440</name>
</gene>
<keyword evidence="2" id="KW-0285">Flavoprotein</keyword>
<dbReference type="Gene3D" id="3.30.9.10">
    <property type="entry name" value="D-Amino Acid Oxidase, subunit A, domain 2"/>
    <property type="match status" value="1"/>
</dbReference>
<dbReference type="Gene3D" id="3.50.50.60">
    <property type="entry name" value="FAD/NAD(P)-binding domain"/>
    <property type="match status" value="1"/>
</dbReference>
<evidence type="ECO:0000256" key="1">
    <source>
        <dbReference type="ARBA" id="ARBA00001974"/>
    </source>
</evidence>
<evidence type="ECO:0000313" key="6">
    <source>
        <dbReference type="Proteomes" id="UP000675409"/>
    </source>
</evidence>
<dbReference type="InterPro" id="IPR002938">
    <property type="entry name" value="FAD-bd"/>
</dbReference>
<evidence type="ECO:0000313" key="5">
    <source>
        <dbReference type="EMBL" id="MBL0885916.1"/>
    </source>
</evidence>